<reference evidence="2 3" key="1">
    <citation type="submission" date="2018-04" db="EMBL/GenBank/DDBJ databases">
        <title>Sphingobacterium cortibacter sp. nov.</title>
        <authorList>
            <person name="Li Y."/>
        </authorList>
    </citation>
    <scope>NUCLEOTIDE SEQUENCE [LARGE SCALE GENOMIC DNA]</scope>
    <source>
        <strain evidence="2 3">2c-3</strain>
    </source>
</reference>
<organism evidence="2 3">
    <name type="scientific">Sphingobacterium corticibacter</name>
    <dbReference type="NCBI Taxonomy" id="2171749"/>
    <lineage>
        <taxon>Bacteria</taxon>
        <taxon>Pseudomonadati</taxon>
        <taxon>Bacteroidota</taxon>
        <taxon>Sphingobacteriia</taxon>
        <taxon>Sphingobacteriales</taxon>
        <taxon>Sphingobacteriaceae</taxon>
        <taxon>Sphingobacterium</taxon>
    </lineage>
</organism>
<dbReference type="OrthoDB" id="1364664at2"/>
<comment type="caution">
    <text evidence="2">The sequence shown here is derived from an EMBL/GenBank/DDBJ whole genome shotgun (WGS) entry which is preliminary data.</text>
</comment>
<evidence type="ECO:0000313" key="3">
    <source>
        <dbReference type="Proteomes" id="UP000245627"/>
    </source>
</evidence>
<gene>
    <name evidence="2" type="ORF">DC487_11280</name>
</gene>
<protein>
    <submittedName>
        <fullName evidence="2">Uncharacterized protein</fullName>
    </submittedName>
</protein>
<keyword evidence="1" id="KW-1133">Transmembrane helix</keyword>
<keyword evidence="3" id="KW-1185">Reference proteome</keyword>
<feature type="transmembrane region" description="Helical" evidence="1">
    <location>
        <begin position="86"/>
        <end position="105"/>
    </location>
</feature>
<evidence type="ECO:0000256" key="1">
    <source>
        <dbReference type="SAM" id="Phobius"/>
    </source>
</evidence>
<dbReference type="Proteomes" id="UP000245627">
    <property type="component" value="Unassembled WGS sequence"/>
</dbReference>
<accession>A0A2T8HH18</accession>
<dbReference type="EMBL" id="QDKG01000004">
    <property type="protein sequence ID" value="PVH24710.1"/>
    <property type="molecule type" value="Genomic_DNA"/>
</dbReference>
<proteinExistence type="predicted"/>
<dbReference type="AlphaFoldDB" id="A0A2T8HH18"/>
<name>A0A2T8HH18_9SPHI</name>
<sequence length="139" mass="15372">MESTISNIIVNCKRYFLVCAAMLLILLTSCAVKTSIKNLVGIPVKTERSMPKAIHNLSTITLANCSQLNVEDTQIVQKNAFKANDLLPAVILTAAFLFLLGVPPVSNENKHPLYNSNGKIRSAIPIFLEYRKLIIHYAC</sequence>
<keyword evidence="1" id="KW-0812">Transmembrane</keyword>
<evidence type="ECO:0000313" key="2">
    <source>
        <dbReference type="EMBL" id="PVH24710.1"/>
    </source>
</evidence>
<keyword evidence="1" id="KW-0472">Membrane</keyword>